<dbReference type="VEuPathDB" id="AmoebaDB:EIN_403390"/>
<sequence length="434" mass="48620">MEQTIIQTRSSKGRTETPTEWSQTLSDLYNKTTHLATTPVQDFQIKTDALMTILCIDGTLHVPVELSAHGVLATTKAGETVYVCATKSSLLKIVTPLLTRRPLLITNATIYDINEMIYAAMALKLPSLDVAEQTAKWMFDHPSERLDGVAETWVVNTLLREKKEVAYQIRDNLIVPQNTQNVFSSMLLDNGLTDVACSPENMGVIAGFCAENALREGGKWFKELQRLYVAGGRNKEYILPLFVVAWRVCSDESGQNGFIESGCLSELVGLTIKNDREDIVLTYLEIITSLLQREENVPALEKAKAIEVTMEIMKKQVTMKLIEISALRAMSLYCGTMGTNNEFVKNKWLNVVKYVMELYIQDESVQNVGLNILIKLVSDTTSWRAFEEAKIVDYLMNVLEKNKKCPNVTTLATQIIQEALRNSGGSVNKNIDFV</sequence>
<dbReference type="RefSeq" id="XP_004256786.1">
    <property type="nucleotide sequence ID" value="XM_004256738.1"/>
</dbReference>
<gene>
    <name evidence="1" type="ORF">EIN_403390</name>
</gene>
<organism evidence="1 2">
    <name type="scientific">Entamoeba invadens IP1</name>
    <dbReference type="NCBI Taxonomy" id="370355"/>
    <lineage>
        <taxon>Eukaryota</taxon>
        <taxon>Amoebozoa</taxon>
        <taxon>Evosea</taxon>
        <taxon>Archamoebae</taxon>
        <taxon>Mastigamoebida</taxon>
        <taxon>Entamoebidae</taxon>
        <taxon>Entamoeba</taxon>
    </lineage>
</organism>
<dbReference type="OrthoDB" id="28871at2759"/>
<accession>A0A0A1U6R5</accession>
<dbReference type="InterPro" id="IPR011989">
    <property type="entry name" value="ARM-like"/>
</dbReference>
<dbReference type="GeneID" id="14889147"/>
<dbReference type="AlphaFoldDB" id="A0A0A1U6R5"/>
<reference evidence="1 2" key="1">
    <citation type="submission" date="2012-10" db="EMBL/GenBank/DDBJ databases">
        <authorList>
            <person name="Zafar N."/>
            <person name="Inman J."/>
            <person name="Hall N."/>
            <person name="Lorenzi H."/>
            <person name="Caler E."/>
        </authorList>
    </citation>
    <scope>NUCLEOTIDE SEQUENCE [LARGE SCALE GENOMIC DNA]</scope>
    <source>
        <strain evidence="1 2">IP1</strain>
    </source>
</reference>
<proteinExistence type="predicted"/>
<dbReference type="InterPro" id="IPR016024">
    <property type="entry name" value="ARM-type_fold"/>
</dbReference>
<dbReference type="KEGG" id="eiv:EIN_403390"/>
<evidence type="ECO:0000313" key="1">
    <source>
        <dbReference type="EMBL" id="ELP90015.1"/>
    </source>
</evidence>
<evidence type="ECO:0000313" key="2">
    <source>
        <dbReference type="Proteomes" id="UP000014680"/>
    </source>
</evidence>
<keyword evidence="2" id="KW-1185">Reference proteome</keyword>
<dbReference type="Proteomes" id="UP000014680">
    <property type="component" value="Unassembled WGS sequence"/>
</dbReference>
<protein>
    <submittedName>
        <fullName evidence="1">Uncharacterized protein</fullName>
    </submittedName>
</protein>
<dbReference type="EMBL" id="KB206537">
    <property type="protein sequence ID" value="ELP90015.1"/>
    <property type="molecule type" value="Genomic_DNA"/>
</dbReference>
<dbReference type="Gene3D" id="1.25.10.10">
    <property type="entry name" value="Leucine-rich Repeat Variant"/>
    <property type="match status" value="1"/>
</dbReference>
<dbReference type="SUPFAM" id="SSF48371">
    <property type="entry name" value="ARM repeat"/>
    <property type="match status" value="1"/>
</dbReference>
<name>A0A0A1U6R5_ENTIV</name>